<dbReference type="InterPro" id="IPR036188">
    <property type="entry name" value="FAD/NAD-bd_sf"/>
</dbReference>
<reference evidence="5" key="1">
    <citation type="journal article" date="2018" name="Mol. Biol. Evol.">
        <title>Broad Genomic Sampling Reveals a Smut Pathogenic Ancestry of the Fungal Clade Ustilaginomycotina.</title>
        <authorList>
            <person name="Kijpornyongpan T."/>
            <person name="Mondo S.J."/>
            <person name="Barry K."/>
            <person name="Sandor L."/>
            <person name="Lee J."/>
            <person name="Lipzen A."/>
            <person name="Pangilinan J."/>
            <person name="LaButti K."/>
            <person name="Hainaut M."/>
            <person name="Henrissat B."/>
            <person name="Grigoriev I.V."/>
            <person name="Spatafora J.W."/>
            <person name="Aime M.C."/>
        </authorList>
    </citation>
    <scope>NUCLEOTIDE SEQUENCE [LARGE SCALE GENOMIC DNA]</scope>
    <source>
        <strain evidence="5">MCA 4198</strain>
    </source>
</reference>
<evidence type="ECO:0000256" key="2">
    <source>
        <dbReference type="ARBA" id="ARBA00022630"/>
    </source>
</evidence>
<keyword evidence="3" id="KW-0274">FAD</keyword>
<keyword evidence="2" id="KW-0285">Flavoprotein</keyword>
<dbReference type="GeneID" id="37046334"/>
<accession>A0A316YT39</accession>
<evidence type="ECO:0000313" key="6">
    <source>
        <dbReference type="Proteomes" id="UP000245768"/>
    </source>
</evidence>
<dbReference type="PANTHER" id="PTHR42877:SF7">
    <property type="entry name" value="FLAVIN-BINDING MONOOXYGENASE-RELATED"/>
    <property type="match status" value="1"/>
</dbReference>
<dbReference type="OrthoDB" id="74360at2759"/>
<name>A0A316YT39_9BASI</name>
<dbReference type="InterPro" id="IPR020946">
    <property type="entry name" value="Flavin_mOase-like"/>
</dbReference>
<dbReference type="GO" id="GO:0050661">
    <property type="term" value="F:NADP binding"/>
    <property type="evidence" value="ECO:0007669"/>
    <property type="project" value="InterPro"/>
</dbReference>
<keyword evidence="6" id="KW-1185">Reference proteome</keyword>
<evidence type="ECO:0000256" key="1">
    <source>
        <dbReference type="ARBA" id="ARBA00010139"/>
    </source>
</evidence>
<dbReference type="InParanoid" id="A0A316YT39"/>
<dbReference type="Proteomes" id="UP000245768">
    <property type="component" value="Unassembled WGS sequence"/>
</dbReference>
<proteinExistence type="inferred from homology"/>
<keyword evidence="4" id="KW-0560">Oxidoreductase</keyword>
<dbReference type="SUPFAM" id="SSF51905">
    <property type="entry name" value="FAD/NAD(P)-binding domain"/>
    <property type="match status" value="2"/>
</dbReference>
<evidence type="ECO:0000256" key="4">
    <source>
        <dbReference type="ARBA" id="ARBA00023002"/>
    </source>
</evidence>
<dbReference type="Pfam" id="PF00743">
    <property type="entry name" value="FMO-like"/>
    <property type="match status" value="1"/>
</dbReference>
<evidence type="ECO:0000256" key="3">
    <source>
        <dbReference type="ARBA" id="ARBA00022827"/>
    </source>
</evidence>
<comment type="similarity">
    <text evidence="1">Belongs to the FAD-binding monooxygenase family.</text>
</comment>
<dbReference type="PRINTS" id="PR00469">
    <property type="entry name" value="PNDRDTASEII"/>
</dbReference>
<dbReference type="EMBL" id="KZ819635">
    <property type="protein sequence ID" value="PWN92577.1"/>
    <property type="molecule type" value="Genomic_DNA"/>
</dbReference>
<gene>
    <name evidence="5" type="ORF">FA10DRAFT_293345</name>
</gene>
<dbReference type="STRING" id="215250.A0A316YT39"/>
<dbReference type="PANTHER" id="PTHR42877">
    <property type="entry name" value="L-ORNITHINE N(5)-MONOOXYGENASE-RELATED"/>
    <property type="match status" value="1"/>
</dbReference>
<dbReference type="InterPro" id="IPR051209">
    <property type="entry name" value="FAD-bind_Monooxygenase_sf"/>
</dbReference>
<evidence type="ECO:0000313" key="5">
    <source>
        <dbReference type="EMBL" id="PWN92577.1"/>
    </source>
</evidence>
<dbReference type="RefSeq" id="XP_025379775.1">
    <property type="nucleotide sequence ID" value="XM_025524418.1"/>
</dbReference>
<dbReference type="AlphaFoldDB" id="A0A316YT39"/>
<organism evidence="5 6">
    <name type="scientific">Acaromyces ingoldii</name>
    <dbReference type="NCBI Taxonomy" id="215250"/>
    <lineage>
        <taxon>Eukaryota</taxon>
        <taxon>Fungi</taxon>
        <taxon>Dikarya</taxon>
        <taxon>Basidiomycota</taxon>
        <taxon>Ustilaginomycotina</taxon>
        <taxon>Exobasidiomycetes</taxon>
        <taxon>Exobasidiales</taxon>
        <taxon>Cryptobasidiaceae</taxon>
        <taxon>Acaromyces</taxon>
    </lineage>
</organism>
<sequence length="605" mass="67857">MVEQVRSVGNPVEIGYADAKTLPWKSVDAAMDRPRPFKVICIGAGVSGIYAGIRITKTMANVDLKIFDKNPDFGGTWFENRYLGCACDIPAHCYQLSFEPNPNWSSFYAPAREIGAYWKGVALKYGLDGHTQFNKMVSHSKWDENAGEWIVEVTDVETKEVEVHRANVVIQGVGGLNNWKWPDVEGITSFKGHLVHSAAWDQKYDFKDKRVALIGSGSTAIQILPQLAGHAKHVDQYVRSATWIGFPFAGEETKAGLPGADKERYSDEEQQRFQSDPKALAEYRHRLMTNLNSIHSVTMQESELQKGAQATFWNNMQAKLEAKPHIAKFLKPNFPVGCRRLTPGPGYLESLNGDDVGFVTDEIARIDESGIVDKKGAHREYDAIVCATGFDTTYQPRFPILGREGSNLHKKWSQFPETYCSVAVDGFPNYFIVNGPNSAAGSGDLVVLLQTEVDYAVQCLQKLQLEGYKSLEVKREAVEEFQEYAQTYFKKTVFGTKCRTWYKSGRSEGPVTALWPGSILHGVKTLLRPRWEDYKLEPLPESRRNRFQYLGNGYTVAEEDGLDTAWYVMEPNSELVARNGQAATALMLRGQERAEQTNGHHCNGH</sequence>
<dbReference type="GO" id="GO:0050660">
    <property type="term" value="F:flavin adenine dinucleotide binding"/>
    <property type="evidence" value="ECO:0007669"/>
    <property type="project" value="InterPro"/>
</dbReference>
<protein>
    <submittedName>
        <fullName evidence="5">FAD/NAD(P)-binding domain-containing protein</fullName>
    </submittedName>
</protein>
<dbReference type="Gene3D" id="3.50.50.60">
    <property type="entry name" value="FAD/NAD(P)-binding domain"/>
    <property type="match status" value="2"/>
</dbReference>
<dbReference type="GO" id="GO:0004499">
    <property type="term" value="F:N,N-dimethylaniline monooxygenase activity"/>
    <property type="evidence" value="ECO:0007669"/>
    <property type="project" value="InterPro"/>
</dbReference>